<accession>A0A7Y0FNZ2</accession>
<keyword evidence="1" id="KW-0812">Transmembrane</keyword>
<comment type="caution">
    <text evidence="2">The sequence shown here is derived from an EMBL/GenBank/DDBJ whole genome shotgun (WGS) entry which is preliminary data.</text>
</comment>
<keyword evidence="1" id="KW-0472">Membrane</keyword>
<feature type="transmembrane region" description="Helical" evidence="1">
    <location>
        <begin position="168"/>
        <end position="185"/>
    </location>
</feature>
<dbReference type="Proteomes" id="UP000559626">
    <property type="component" value="Unassembled WGS sequence"/>
</dbReference>
<organism evidence="2 3">
    <name type="scientific">Hymenobacter polaris</name>
    <dbReference type="NCBI Taxonomy" id="2682546"/>
    <lineage>
        <taxon>Bacteria</taxon>
        <taxon>Pseudomonadati</taxon>
        <taxon>Bacteroidota</taxon>
        <taxon>Cytophagia</taxon>
        <taxon>Cytophagales</taxon>
        <taxon>Hymenobacteraceae</taxon>
        <taxon>Hymenobacter</taxon>
    </lineage>
</organism>
<evidence type="ECO:0000313" key="3">
    <source>
        <dbReference type="Proteomes" id="UP000559626"/>
    </source>
</evidence>
<keyword evidence="1" id="KW-1133">Transmembrane helix</keyword>
<dbReference type="EMBL" id="JABBGH010000003">
    <property type="protein sequence ID" value="NML67482.1"/>
    <property type="molecule type" value="Genomic_DNA"/>
</dbReference>
<feature type="transmembrane region" description="Helical" evidence="1">
    <location>
        <begin position="273"/>
        <end position="292"/>
    </location>
</feature>
<feature type="transmembrane region" description="Helical" evidence="1">
    <location>
        <begin position="381"/>
        <end position="404"/>
    </location>
</feature>
<feature type="transmembrane region" description="Helical" evidence="1">
    <location>
        <begin position="112"/>
        <end position="129"/>
    </location>
</feature>
<sequence length="937" mass="99076">MPTFSQSLLRPRLPLLLALLALGGATYAYFAGEAATLPMRLVPHLAPVPVVLDSVAAGPAWLPLPLNGYAVTLTHDVGGPYTHPLAATGWLLVLAGALAGWLAVVSGLRRPAFVVGTAPVIFLLSSLNVDGLGLFGGSQPYFLWLSLGVLGAAAGGLHLLGERVRLPLRALVLTTLMAALAGLVYSKTPLSPADTALQLAAFATPAGAVLVALLVLWVGVENVRALLWFNSQAEQPESRFGLFPYLLASSLYLGALGWYWYQGSLALGYGLHLDPLVLLLPAVLTSALGLRLRAPSYAEWVPYPAARVLLGLLTAAAAAALGYAFYTVNAPLLDAARAFSALALGLLGAAFLLYSLLNFAPLIRQRLRVYRVAFAPRRFPFYAVYVLGLGVLALYGVQGGWPWLAQVQAGQYNLLGDATRQQSEARPDDLPLALLAERYYAESGDVLDRFNRPAQLGRAALYRFRSQIQNEQNALRRALLRQPDEKVSVRLAALLTTPGDFLDALAVLRQARRAQPRSFALTSDLAQLFTRSALTDSVATYLDRAARLTPGSAVSEANQLGFLLSQGLYAEAEQLFVKELATRKTPANAPALAANSTLAYLLNATKPGQKKGFVAITTNSAPPASADLDDATFAEVYQDALHMARATRPATERLPWAKALATLAARPANEPYYEQLVYLQSLLLHAAGHELAARQALGPLAAGTSQSAAYYQYVLGLWQLQQRQYIAAATRLGQAAALGAADARPAQAWALALAGRPDSARAVARRLALGADTAQRPMGQRLAAALAVGSLVVGQPARPLVGAAALGQAQAAEAAGRPDSAARRYRRAVATAPFNVALVLAAGRFFSAQQQPGNAYEVLQQGLTENPDDPALLSAFALAAASAGVADLGQSALAQLRPRLDPAAYATLGAQFEARRRAYAAAAAEFETLGPAQPAGR</sequence>
<evidence type="ECO:0000313" key="2">
    <source>
        <dbReference type="EMBL" id="NML67482.1"/>
    </source>
</evidence>
<feature type="transmembrane region" description="Helical" evidence="1">
    <location>
        <begin position="304"/>
        <end position="326"/>
    </location>
</feature>
<feature type="transmembrane region" description="Helical" evidence="1">
    <location>
        <begin position="338"/>
        <end position="360"/>
    </location>
</feature>
<protein>
    <recommendedName>
        <fullName evidence="4">Tetratricopeptide repeat protein</fullName>
    </recommendedName>
</protein>
<dbReference type="SUPFAM" id="SSF48452">
    <property type="entry name" value="TPR-like"/>
    <property type="match status" value="1"/>
</dbReference>
<evidence type="ECO:0000256" key="1">
    <source>
        <dbReference type="SAM" id="Phobius"/>
    </source>
</evidence>
<dbReference type="AlphaFoldDB" id="A0A7Y0FNZ2"/>
<dbReference type="RefSeq" id="WP_169533144.1">
    <property type="nucleotide sequence ID" value="NZ_JABBGH010000003.1"/>
</dbReference>
<gene>
    <name evidence="2" type="ORF">HHL22_19950</name>
</gene>
<name>A0A7Y0FNZ2_9BACT</name>
<dbReference type="Gene3D" id="1.25.40.10">
    <property type="entry name" value="Tetratricopeptide repeat domain"/>
    <property type="match status" value="2"/>
</dbReference>
<feature type="transmembrane region" description="Helical" evidence="1">
    <location>
        <begin position="141"/>
        <end position="161"/>
    </location>
</feature>
<feature type="transmembrane region" description="Helical" evidence="1">
    <location>
        <begin position="85"/>
        <end position="105"/>
    </location>
</feature>
<evidence type="ECO:0008006" key="4">
    <source>
        <dbReference type="Google" id="ProtNLM"/>
    </source>
</evidence>
<dbReference type="InterPro" id="IPR011990">
    <property type="entry name" value="TPR-like_helical_dom_sf"/>
</dbReference>
<keyword evidence="3" id="KW-1185">Reference proteome</keyword>
<feature type="transmembrane region" description="Helical" evidence="1">
    <location>
        <begin position="240"/>
        <end position="261"/>
    </location>
</feature>
<proteinExistence type="predicted"/>
<reference evidence="2 3" key="1">
    <citation type="submission" date="2020-04" db="EMBL/GenBank/DDBJ databases">
        <title>Hymenobacter polaris sp. nov., isolated from Arctic soil.</title>
        <authorList>
            <person name="Dahal R.H."/>
        </authorList>
    </citation>
    <scope>NUCLEOTIDE SEQUENCE [LARGE SCALE GENOMIC DNA]</scope>
    <source>
        <strain evidence="2 3">RP-2-7</strain>
    </source>
</reference>
<feature type="transmembrane region" description="Helical" evidence="1">
    <location>
        <begin position="197"/>
        <end position="220"/>
    </location>
</feature>